<dbReference type="GO" id="GO:0003848">
    <property type="term" value="F:2-amino-4-hydroxy-6-hydroxymethyldihydropteridine diphosphokinase activity"/>
    <property type="evidence" value="ECO:0007669"/>
    <property type="project" value="UniProtKB-EC"/>
</dbReference>
<dbReference type="AlphaFoldDB" id="A0A081NEU0"/>
<evidence type="ECO:0000256" key="3">
    <source>
        <dbReference type="ARBA" id="ARBA00022679"/>
    </source>
</evidence>
<keyword evidence="10" id="KW-1185">Reference proteome</keyword>
<dbReference type="GO" id="GO:0046656">
    <property type="term" value="P:folic acid biosynthetic process"/>
    <property type="evidence" value="ECO:0007669"/>
    <property type="project" value="UniProtKB-KW"/>
</dbReference>
<dbReference type="Pfam" id="PF01288">
    <property type="entry name" value="HPPK"/>
    <property type="match status" value="1"/>
</dbReference>
<protein>
    <recommendedName>
        <fullName evidence="2">2-amino-4-hydroxy-6-hydroxymethyldihydropteridine diphosphokinase</fullName>
        <ecNumber evidence="2">2.7.6.3</ecNumber>
    </recommendedName>
</protein>
<dbReference type="InterPro" id="IPR035907">
    <property type="entry name" value="Hppk_sf"/>
</dbReference>
<keyword evidence="3" id="KW-0808">Transferase</keyword>
<keyword evidence="4" id="KW-0547">Nucleotide-binding</keyword>
<dbReference type="SUPFAM" id="SSF55083">
    <property type="entry name" value="6-hydroxymethyl-7,8-dihydropterin pyrophosphokinase, HPPK"/>
    <property type="match status" value="1"/>
</dbReference>
<keyword evidence="6" id="KW-0067">ATP-binding</keyword>
<evidence type="ECO:0000259" key="8">
    <source>
        <dbReference type="Pfam" id="PF01288"/>
    </source>
</evidence>
<accession>A0A081NEU0</accession>
<sequence length="160" mass="18017">MTLFYIGVGSNDEAENNCQQMIQALRQQFGTVLVSSLIQTTAEGVDAADYYNSVVCFESEASSIAINQWCKQVEDRLGRIRGSLQCRADLDILQAVEDVRDVKVSAIEEIYYRPLVKQLWHFQTGKPVQVFTDAVCMTFESGVQLSNQPRLLPELEFEAV</sequence>
<comment type="caution">
    <text evidence="9">The sequence shown here is derived from an EMBL/GenBank/DDBJ whole genome shotgun (WGS) entry which is preliminary data.</text>
</comment>
<name>A0A081NEU0_9GAMM</name>
<dbReference type="GO" id="GO:0016301">
    <property type="term" value="F:kinase activity"/>
    <property type="evidence" value="ECO:0007669"/>
    <property type="project" value="UniProtKB-KW"/>
</dbReference>
<dbReference type="UniPathway" id="UPA00077">
    <property type="reaction ID" value="UER00155"/>
</dbReference>
<evidence type="ECO:0000256" key="5">
    <source>
        <dbReference type="ARBA" id="ARBA00022777"/>
    </source>
</evidence>
<dbReference type="STRING" id="1137799.GZ78_20270"/>
<organism evidence="9 10">
    <name type="scientific">Endozoicomonas numazuensis</name>
    <dbReference type="NCBI Taxonomy" id="1137799"/>
    <lineage>
        <taxon>Bacteria</taxon>
        <taxon>Pseudomonadati</taxon>
        <taxon>Pseudomonadota</taxon>
        <taxon>Gammaproteobacteria</taxon>
        <taxon>Oceanospirillales</taxon>
        <taxon>Endozoicomonadaceae</taxon>
        <taxon>Endozoicomonas</taxon>
    </lineage>
</organism>
<evidence type="ECO:0000256" key="1">
    <source>
        <dbReference type="ARBA" id="ARBA00005051"/>
    </source>
</evidence>
<evidence type="ECO:0000313" key="9">
    <source>
        <dbReference type="EMBL" id="KEQ16963.1"/>
    </source>
</evidence>
<dbReference type="eggNOG" id="COG0801">
    <property type="taxonomic scope" value="Bacteria"/>
</dbReference>
<evidence type="ECO:0000256" key="6">
    <source>
        <dbReference type="ARBA" id="ARBA00022840"/>
    </source>
</evidence>
<dbReference type="InterPro" id="IPR000550">
    <property type="entry name" value="Hppk"/>
</dbReference>
<dbReference type="EC" id="2.7.6.3" evidence="2"/>
<feature type="domain" description="7,8-dihydro-6-hydroxymethylpterin-pyrophosphokinase" evidence="8">
    <location>
        <begin position="5"/>
        <end position="94"/>
    </location>
</feature>
<dbReference type="Proteomes" id="UP000028073">
    <property type="component" value="Unassembled WGS sequence"/>
</dbReference>
<dbReference type="GO" id="GO:0046654">
    <property type="term" value="P:tetrahydrofolate biosynthetic process"/>
    <property type="evidence" value="ECO:0007669"/>
    <property type="project" value="UniProtKB-UniPathway"/>
</dbReference>
<dbReference type="OrthoDB" id="9790168at2"/>
<dbReference type="Gene3D" id="3.30.70.560">
    <property type="entry name" value="7,8-Dihydro-6-hydroxymethylpterin-pyrophosphokinase HPPK"/>
    <property type="match status" value="1"/>
</dbReference>
<keyword evidence="7" id="KW-0289">Folate biosynthesis</keyword>
<comment type="pathway">
    <text evidence="1">Cofactor biosynthesis; tetrahydrofolate biosynthesis; 2-amino-4-hydroxy-6-hydroxymethyl-7,8-dihydropteridine diphosphate from 7,8-dihydroneopterin triphosphate: step 4/4.</text>
</comment>
<reference evidence="9 10" key="1">
    <citation type="submission" date="2014-06" db="EMBL/GenBank/DDBJ databases">
        <title>Whole Genome Sequences of Three Symbiotic Endozoicomonas Bacteria.</title>
        <authorList>
            <person name="Neave M.J."/>
            <person name="Apprill A."/>
            <person name="Voolstra C.R."/>
        </authorList>
    </citation>
    <scope>NUCLEOTIDE SEQUENCE [LARGE SCALE GENOMIC DNA]</scope>
    <source>
        <strain evidence="9 10">DSM 25634</strain>
    </source>
</reference>
<dbReference type="GO" id="GO:0005524">
    <property type="term" value="F:ATP binding"/>
    <property type="evidence" value="ECO:0007669"/>
    <property type="project" value="UniProtKB-KW"/>
</dbReference>
<evidence type="ECO:0000256" key="2">
    <source>
        <dbReference type="ARBA" id="ARBA00013253"/>
    </source>
</evidence>
<proteinExistence type="predicted"/>
<gene>
    <name evidence="9" type="ORF">GZ78_20270</name>
</gene>
<evidence type="ECO:0000313" key="10">
    <source>
        <dbReference type="Proteomes" id="UP000028073"/>
    </source>
</evidence>
<evidence type="ECO:0000256" key="7">
    <source>
        <dbReference type="ARBA" id="ARBA00022909"/>
    </source>
</evidence>
<keyword evidence="5" id="KW-0418">Kinase</keyword>
<dbReference type="RefSeq" id="WP_034839308.1">
    <property type="nucleotide sequence ID" value="NZ_JOKH01000004.1"/>
</dbReference>
<evidence type="ECO:0000256" key="4">
    <source>
        <dbReference type="ARBA" id="ARBA00022741"/>
    </source>
</evidence>
<dbReference type="EMBL" id="JOKH01000004">
    <property type="protein sequence ID" value="KEQ16963.1"/>
    <property type="molecule type" value="Genomic_DNA"/>
</dbReference>